<dbReference type="PROSITE" id="PS50887">
    <property type="entry name" value="GGDEF"/>
    <property type="match status" value="1"/>
</dbReference>
<dbReference type="PANTHER" id="PTHR44757">
    <property type="entry name" value="DIGUANYLATE CYCLASE DGCP"/>
    <property type="match status" value="1"/>
</dbReference>
<dbReference type="InterPro" id="IPR000160">
    <property type="entry name" value="GGDEF_dom"/>
</dbReference>
<keyword evidence="1" id="KW-0472">Membrane</keyword>
<dbReference type="RefSeq" id="WP_058375032.1">
    <property type="nucleotide sequence ID" value="NZ_CP011035.1"/>
</dbReference>
<dbReference type="InterPro" id="IPR029787">
    <property type="entry name" value="Nucleotide_cyclase"/>
</dbReference>
<feature type="transmembrane region" description="Helical" evidence="1">
    <location>
        <begin position="40"/>
        <end position="60"/>
    </location>
</feature>
<evidence type="ECO:0000313" key="4">
    <source>
        <dbReference type="EMBL" id="ALS35078.1"/>
    </source>
</evidence>
<dbReference type="InterPro" id="IPR001633">
    <property type="entry name" value="EAL_dom"/>
</dbReference>
<dbReference type="Gene3D" id="3.30.70.270">
    <property type="match status" value="1"/>
</dbReference>
<dbReference type="NCBIfam" id="TIGR00254">
    <property type="entry name" value="GGDEF"/>
    <property type="match status" value="1"/>
</dbReference>
<reference evidence="4 5" key="1">
    <citation type="submission" date="2015-03" db="EMBL/GenBank/DDBJ databases">
        <authorList>
            <person name="Murphy D."/>
        </authorList>
    </citation>
    <scope>NUCLEOTIDE SEQUENCE [LARGE SCALE GENOMIC DNA]</scope>
    <source>
        <strain evidence="4 5">KMM 520</strain>
    </source>
</reference>
<feature type="domain" description="GGDEF" evidence="3">
    <location>
        <begin position="453"/>
        <end position="585"/>
    </location>
</feature>
<proteinExistence type="predicted"/>
<evidence type="ECO:0000256" key="1">
    <source>
        <dbReference type="SAM" id="Phobius"/>
    </source>
</evidence>
<dbReference type="SUPFAM" id="SSF55073">
    <property type="entry name" value="Nucleotide cyclase"/>
    <property type="match status" value="1"/>
</dbReference>
<dbReference type="Gene3D" id="3.20.20.450">
    <property type="entry name" value="EAL domain"/>
    <property type="match status" value="1"/>
</dbReference>
<dbReference type="CDD" id="cd01949">
    <property type="entry name" value="GGDEF"/>
    <property type="match status" value="1"/>
</dbReference>
<dbReference type="InterPro" id="IPR035919">
    <property type="entry name" value="EAL_sf"/>
</dbReference>
<dbReference type="PATRIC" id="fig|1315283.4.peg.3668"/>
<evidence type="ECO:0000259" key="2">
    <source>
        <dbReference type="PROSITE" id="PS50883"/>
    </source>
</evidence>
<dbReference type="AlphaFoldDB" id="A0A0U2LSB9"/>
<feature type="transmembrane region" description="Helical" evidence="1">
    <location>
        <begin position="140"/>
        <end position="158"/>
    </location>
</feature>
<dbReference type="KEGG" id="ptn:PTRA_b0630"/>
<feature type="domain" description="EAL" evidence="2">
    <location>
        <begin position="594"/>
        <end position="844"/>
    </location>
</feature>
<evidence type="ECO:0000313" key="5">
    <source>
        <dbReference type="Proteomes" id="UP000065261"/>
    </source>
</evidence>
<dbReference type="InterPro" id="IPR052155">
    <property type="entry name" value="Biofilm_reg_signaling"/>
</dbReference>
<keyword evidence="1" id="KW-1133">Transmembrane helix</keyword>
<evidence type="ECO:0008006" key="6">
    <source>
        <dbReference type="Google" id="ProtNLM"/>
    </source>
</evidence>
<dbReference type="CDD" id="cd01948">
    <property type="entry name" value="EAL"/>
    <property type="match status" value="1"/>
</dbReference>
<feature type="transmembrane region" description="Helical" evidence="1">
    <location>
        <begin position="392"/>
        <end position="414"/>
    </location>
</feature>
<feature type="transmembrane region" description="Helical" evidence="1">
    <location>
        <begin position="108"/>
        <end position="128"/>
    </location>
</feature>
<feature type="transmembrane region" description="Helical" evidence="1">
    <location>
        <begin position="12"/>
        <end position="34"/>
    </location>
</feature>
<dbReference type="Proteomes" id="UP000065261">
    <property type="component" value="Chromosome II"/>
</dbReference>
<dbReference type="InterPro" id="IPR043128">
    <property type="entry name" value="Rev_trsase/Diguanyl_cyclase"/>
</dbReference>
<dbReference type="EMBL" id="CP011035">
    <property type="protein sequence ID" value="ALS35078.1"/>
    <property type="molecule type" value="Genomic_DNA"/>
</dbReference>
<dbReference type="SMART" id="SM00052">
    <property type="entry name" value="EAL"/>
    <property type="match status" value="1"/>
</dbReference>
<dbReference type="PANTHER" id="PTHR44757:SF2">
    <property type="entry name" value="BIOFILM ARCHITECTURE MAINTENANCE PROTEIN MBAA"/>
    <property type="match status" value="1"/>
</dbReference>
<evidence type="ECO:0000259" key="3">
    <source>
        <dbReference type="PROSITE" id="PS50887"/>
    </source>
</evidence>
<gene>
    <name evidence="4" type="ORF">PTRA_b0630</name>
</gene>
<dbReference type="SMART" id="SM00267">
    <property type="entry name" value="GGDEF"/>
    <property type="match status" value="1"/>
</dbReference>
<dbReference type="PROSITE" id="PS50883">
    <property type="entry name" value="EAL"/>
    <property type="match status" value="1"/>
</dbReference>
<keyword evidence="1" id="KW-0812">Transmembrane</keyword>
<accession>A0A0U2LSB9</accession>
<feature type="transmembrane region" description="Helical" evidence="1">
    <location>
        <begin position="72"/>
        <end position="88"/>
    </location>
</feature>
<dbReference type="SUPFAM" id="SSF141868">
    <property type="entry name" value="EAL domain-like"/>
    <property type="match status" value="1"/>
</dbReference>
<protein>
    <recommendedName>
        <fullName evidence="6">Diguanylate cyclase/phosphodiesterase</fullName>
    </recommendedName>
</protein>
<sequence>MRLSLTQSAASILYLGFIQFFLVVAFLGALESIIVTQSLMPVISLQLSLTALGLAVLLAFLPKVLPTKKIKYLIPILLITGAILFINFELSLWRHDSSSWFWDSHNPFISSFSAVMVFVFFLALIIKIKNPITTVNGSMTAKVITFFAIFIGITLWHVTAVQTVTNAAVDAQNKIKFVETILNKNLESHITSLTRIKTRLEAVNSDDFIKMANIDLRGYTQDFEIISSMLLLDENLKHISGTTYSKQFTNDGLIATSPITNWLKAAKNEVRFAANSATLDTDTPIIMFSIPITASNGKQYQVLALLNLNLLIENRYIDYLSSFDTFIELTPKIYFAIDKKQKNVQDLNSLLSRYSKHYIIKEIVVRGFIKHNVYSFIKDYSKLKEAAQIEQMIIWLTFAFIYILILATDSTFLLRQQSVALHKMAKYDELTGLLRRDALNAEIEAKQVNYVNVNCTIVFFNLDGFSAVNNSLGHELGDMVLQLVAKRLKKNAVKAGAIARFGNDEFVLYYCNISKQQLSEEITLIIKSLADIYNLGEVDIHLTVSVGIAMSDGEVISPTLLLQQADIAMDNAKALGGNQFCFYHKLMDESHKFMVTIRSELQKAIKNEELEVYYQPIYNLTTQCIIAVEALVRWKNNGSYVSPAVFIPIAEQTGQILQVGEQVLTQVLNDMSSIAELQNICVAVNFSPQQIQQRNFTEKLCKLTTEKNIQSNLLTIEVTEMIMSEKGAIEEVLKALMNKGFNVAIDDFGTGYSSLSYLSRQPANIIKIDREFTIGAELAGQKRALLEGIINICIQLNKTVVVEGVESPELIDYLSKFNNIRIQGFYYCKPLPLDKLIEYIHSNK</sequence>
<dbReference type="Pfam" id="PF00990">
    <property type="entry name" value="GGDEF"/>
    <property type="match status" value="1"/>
</dbReference>
<organism evidence="4">
    <name type="scientific">Pseudoalteromonas translucida KMM 520</name>
    <dbReference type="NCBI Taxonomy" id="1315283"/>
    <lineage>
        <taxon>Bacteria</taxon>
        <taxon>Pseudomonadati</taxon>
        <taxon>Pseudomonadota</taxon>
        <taxon>Gammaproteobacteria</taxon>
        <taxon>Alteromonadales</taxon>
        <taxon>Pseudoalteromonadaceae</taxon>
        <taxon>Pseudoalteromonas</taxon>
    </lineage>
</organism>
<dbReference type="Pfam" id="PF00563">
    <property type="entry name" value="EAL"/>
    <property type="match status" value="1"/>
</dbReference>
<dbReference type="OrthoDB" id="6231285at2"/>
<name>A0A0U2LSB9_9GAMM</name>